<gene>
    <name evidence="9" type="ORF">E2A64_04130</name>
</gene>
<dbReference type="Pfam" id="PF13188">
    <property type="entry name" value="PAS_8"/>
    <property type="match status" value="1"/>
</dbReference>
<keyword evidence="3" id="KW-0597">Phosphoprotein</keyword>
<evidence type="ECO:0000313" key="10">
    <source>
        <dbReference type="Proteomes" id="UP000295131"/>
    </source>
</evidence>
<dbReference type="CDD" id="cd00130">
    <property type="entry name" value="PAS"/>
    <property type="match status" value="1"/>
</dbReference>
<reference evidence="9 10" key="1">
    <citation type="journal article" date="2013" name="Int. J. Syst. Evol. Microbiol.">
        <title>Hoeflea suaedae sp. nov., an endophytic bacterium isolated from the root of the halophyte Suaeda maritima.</title>
        <authorList>
            <person name="Chung E.J."/>
            <person name="Park J.A."/>
            <person name="Pramanik P."/>
            <person name="Bibi F."/>
            <person name="Jeon C.O."/>
            <person name="Chung Y.R."/>
        </authorList>
    </citation>
    <scope>NUCLEOTIDE SEQUENCE [LARGE SCALE GENOMIC DNA]</scope>
    <source>
        <strain evidence="9 10">YC6898</strain>
    </source>
</reference>
<dbReference type="InterPro" id="IPR036890">
    <property type="entry name" value="HATPase_C_sf"/>
</dbReference>
<dbReference type="SUPFAM" id="SSF55874">
    <property type="entry name" value="ATPase domain of HSP90 chaperone/DNA topoisomerase II/histidine kinase"/>
    <property type="match status" value="1"/>
</dbReference>
<dbReference type="OrthoDB" id="9801651at2"/>
<dbReference type="SMART" id="SM00091">
    <property type="entry name" value="PAS"/>
    <property type="match status" value="2"/>
</dbReference>
<dbReference type="PROSITE" id="PS50109">
    <property type="entry name" value="HIS_KIN"/>
    <property type="match status" value="1"/>
</dbReference>
<dbReference type="PANTHER" id="PTHR43047:SF72">
    <property type="entry name" value="OSMOSENSING HISTIDINE PROTEIN KINASE SLN1"/>
    <property type="match status" value="1"/>
</dbReference>
<name>A0A4R5PNV3_9HYPH</name>
<feature type="compositionally biased region" description="Basic and acidic residues" evidence="6">
    <location>
        <begin position="696"/>
        <end position="712"/>
    </location>
</feature>
<dbReference type="Gene3D" id="3.30.565.10">
    <property type="entry name" value="Histidine kinase-like ATPase, C-terminal domain"/>
    <property type="match status" value="1"/>
</dbReference>
<dbReference type="Pfam" id="PF00989">
    <property type="entry name" value="PAS"/>
    <property type="match status" value="1"/>
</dbReference>
<dbReference type="SMART" id="SM00388">
    <property type="entry name" value="HisKA"/>
    <property type="match status" value="1"/>
</dbReference>
<dbReference type="CDD" id="cd00075">
    <property type="entry name" value="HATPase"/>
    <property type="match status" value="1"/>
</dbReference>
<dbReference type="GO" id="GO:0006355">
    <property type="term" value="P:regulation of DNA-templated transcription"/>
    <property type="evidence" value="ECO:0007669"/>
    <property type="project" value="InterPro"/>
</dbReference>
<evidence type="ECO:0000259" key="7">
    <source>
        <dbReference type="PROSITE" id="PS50109"/>
    </source>
</evidence>
<feature type="compositionally biased region" description="Acidic residues" evidence="6">
    <location>
        <begin position="673"/>
        <end position="687"/>
    </location>
</feature>
<evidence type="ECO:0000313" key="9">
    <source>
        <dbReference type="EMBL" id="TDH38311.1"/>
    </source>
</evidence>
<keyword evidence="5" id="KW-0418">Kinase</keyword>
<dbReference type="Proteomes" id="UP000295131">
    <property type="component" value="Unassembled WGS sequence"/>
</dbReference>
<feature type="region of interest" description="Disordered" evidence="6">
    <location>
        <begin position="671"/>
        <end position="855"/>
    </location>
</feature>
<dbReference type="RefSeq" id="WP_133283146.1">
    <property type="nucleotide sequence ID" value="NZ_SMSI01000001.1"/>
</dbReference>
<feature type="compositionally biased region" description="Acidic residues" evidence="6">
    <location>
        <begin position="804"/>
        <end position="838"/>
    </location>
</feature>
<sequence>MQYESHPFIDLAVHKDIRERFARGDALVVASPDLETIVWANGPAANLFGYASIYELIEDGIGTRPAIRRQIAGAVVGLARKDGQDFLIRVSEGFQRKVVGARVELIQLPGGAPAVLISAERDYPGGLAGRARQIISGFEEADAHVAVLDDTGVLLAASASFEAAELSASDLKKMARDVEQQGDRLIKRMIHSARGEMPAAIGRLTDDPALNLVFVVDTGASETDAPDEPASTDVPLASQPAAFDADKVREELAATPPPVMDEEVLPPPFAAAQDISASDDTGDGQPAAEDAFEDDALWAEVPPQTSMQEPVADRYDWPEGADEPDEDDLEEAFEDDLEEAFEDDDETRDETGDETGSGDISAEMVEDHEPETTAPEDEFTFDPDGRPVRFVWKIDRSGTFSELSSEFAEAVGPNAADILGRSFPDVARVFNLDPDHVITDLLSRRDTWSGKTVYWPIQGTGMVVPVDLAALPTYTRERRFDGFRGFGIVRIGEARDDDEAIGLALVPGPYTPVTRHSPPAIKDTPEDLADELARSEAETTSEEAVAESPRDDGPAQPVAELPATGASGDDLDATDEPTGSWDDVAAPSDEDDTPGSDDEPATVEEPKDDPFQGEKPAITFTPDPVRPESDKVIHLETRRAKARETLTPLEQAAFREIGEKLGLSLEAFRPPEAAEEPIADGADDEPETVTTLKSELPVDRLDETSSSRRLQEPEEVSALFDNVDGPASDDAEDVVESSEEPSAEAGFEAADAAEQGTETRADDGAGDETAPEMAELDDEDRDAVESASRNWDVPEVDEPRAEEADVFDEPDPASEYADEDLDPLEAHDGEEEEIEAGEPESASRQPHFGLPPRNAIASGMTEDVIDMIPAALLVHAGDDLIHGNPAFFGLTGYSSLSDLDEAGGLDMLLTSDEETGAMQMRHSDGELAPVIARLRSINWHDSQALLLSLALKDPMIPVAVPEDGPEAEAVDDAPQDSVAELPAEDAAIDEEADARLTALEIEVRELRSILETATDGVVIIGDDNRIRSMNGSAHVLFGYDDSETIGQPFAMLFAHESQRAVMDYLSGLAENGVSSVLNDGREVIGREANGGLSPLFMTIGRLSGSNGYCAVLRDITQWKRSEEELREAKRAAETANSHKSDFLARVSHEIRTPLNAIIGFSEMMVEERFGPIGSPRYLEYANDIGNSGKHVLDIVNDLLDISKIEAGEIDLDFDAVMLNDQLAECVSMLQPLANSQRVIIRTSLSATLPDVVADTRSVKQIALNLLSNAIRYTPSGGQIVVSTAYELNGNVVIRIRDTGIGMTRKELEQAMKPFGQVGPTPRKRGDGTGLGLPLTKAMVEANRAMFDIVSAPKEGTLVTITFPSQRVLAD</sequence>
<dbReference type="PANTHER" id="PTHR43047">
    <property type="entry name" value="TWO-COMPONENT HISTIDINE PROTEIN KINASE"/>
    <property type="match status" value="1"/>
</dbReference>
<dbReference type="InterPro" id="IPR004358">
    <property type="entry name" value="Sig_transdc_His_kin-like_C"/>
</dbReference>
<dbReference type="PROSITE" id="PS50112">
    <property type="entry name" value="PAS"/>
    <property type="match status" value="1"/>
</dbReference>
<feature type="region of interest" description="Disordered" evidence="6">
    <location>
        <begin position="507"/>
        <end position="630"/>
    </location>
</feature>
<dbReference type="InterPro" id="IPR036097">
    <property type="entry name" value="HisK_dim/P_sf"/>
</dbReference>
<keyword evidence="4" id="KW-0808">Transferase</keyword>
<dbReference type="InterPro" id="IPR000014">
    <property type="entry name" value="PAS"/>
</dbReference>
<comment type="caution">
    <text evidence="9">The sequence shown here is derived from an EMBL/GenBank/DDBJ whole genome shotgun (WGS) entry which is preliminary data.</text>
</comment>
<dbReference type="SMART" id="SM00387">
    <property type="entry name" value="HATPase_c"/>
    <property type="match status" value="1"/>
</dbReference>
<evidence type="ECO:0000259" key="8">
    <source>
        <dbReference type="PROSITE" id="PS50112"/>
    </source>
</evidence>
<dbReference type="EMBL" id="SMSI01000001">
    <property type="protein sequence ID" value="TDH38311.1"/>
    <property type="molecule type" value="Genomic_DNA"/>
</dbReference>
<dbReference type="NCBIfam" id="TIGR00229">
    <property type="entry name" value="sensory_box"/>
    <property type="match status" value="1"/>
</dbReference>
<evidence type="ECO:0000256" key="4">
    <source>
        <dbReference type="ARBA" id="ARBA00022679"/>
    </source>
</evidence>
<proteinExistence type="predicted"/>
<dbReference type="InterPro" id="IPR003661">
    <property type="entry name" value="HisK_dim/P_dom"/>
</dbReference>
<dbReference type="InterPro" id="IPR005467">
    <property type="entry name" value="His_kinase_dom"/>
</dbReference>
<evidence type="ECO:0000256" key="5">
    <source>
        <dbReference type="ARBA" id="ARBA00022777"/>
    </source>
</evidence>
<dbReference type="CDD" id="cd00082">
    <property type="entry name" value="HisKA"/>
    <property type="match status" value="1"/>
</dbReference>
<evidence type="ECO:0000256" key="1">
    <source>
        <dbReference type="ARBA" id="ARBA00000085"/>
    </source>
</evidence>
<dbReference type="InterPro" id="IPR035965">
    <property type="entry name" value="PAS-like_dom_sf"/>
</dbReference>
<keyword evidence="10" id="KW-1185">Reference proteome</keyword>
<feature type="compositionally biased region" description="Acidic residues" evidence="6">
    <location>
        <begin position="727"/>
        <end position="742"/>
    </location>
</feature>
<dbReference type="GO" id="GO:0000155">
    <property type="term" value="F:phosphorelay sensor kinase activity"/>
    <property type="evidence" value="ECO:0007669"/>
    <property type="project" value="InterPro"/>
</dbReference>
<dbReference type="SUPFAM" id="SSF47384">
    <property type="entry name" value="Homodimeric domain of signal transducing histidine kinase"/>
    <property type="match status" value="1"/>
</dbReference>
<dbReference type="SUPFAM" id="SSF55785">
    <property type="entry name" value="PYP-like sensor domain (PAS domain)"/>
    <property type="match status" value="1"/>
</dbReference>
<comment type="catalytic activity">
    <reaction evidence="1">
        <text>ATP + protein L-histidine = ADP + protein N-phospho-L-histidine.</text>
        <dbReference type="EC" id="2.7.13.3"/>
    </reaction>
</comment>
<dbReference type="Pfam" id="PF00512">
    <property type="entry name" value="HisKA"/>
    <property type="match status" value="1"/>
</dbReference>
<feature type="compositionally biased region" description="Low complexity" evidence="6">
    <location>
        <begin position="743"/>
        <end position="754"/>
    </location>
</feature>
<dbReference type="PRINTS" id="PR00344">
    <property type="entry name" value="BCTRLSENSOR"/>
</dbReference>
<evidence type="ECO:0000256" key="3">
    <source>
        <dbReference type="ARBA" id="ARBA00022553"/>
    </source>
</evidence>
<accession>A0A4R5PNV3</accession>
<dbReference type="Gene3D" id="3.30.450.20">
    <property type="entry name" value="PAS domain"/>
    <property type="match status" value="1"/>
</dbReference>
<organism evidence="9 10">
    <name type="scientific">Pseudohoeflea suaedae</name>
    <dbReference type="NCBI Taxonomy" id="877384"/>
    <lineage>
        <taxon>Bacteria</taxon>
        <taxon>Pseudomonadati</taxon>
        <taxon>Pseudomonadota</taxon>
        <taxon>Alphaproteobacteria</taxon>
        <taxon>Hyphomicrobiales</taxon>
        <taxon>Rhizobiaceae</taxon>
        <taxon>Pseudohoeflea</taxon>
    </lineage>
</organism>
<dbReference type="EC" id="2.7.13.3" evidence="2"/>
<feature type="compositionally biased region" description="Acidic residues" evidence="6">
    <location>
        <begin position="764"/>
        <end position="782"/>
    </location>
</feature>
<dbReference type="Pfam" id="PF02518">
    <property type="entry name" value="HATPase_c"/>
    <property type="match status" value="1"/>
</dbReference>
<feature type="compositionally biased region" description="Acidic residues" evidence="6">
    <location>
        <begin position="588"/>
        <end position="602"/>
    </location>
</feature>
<protein>
    <recommendedName>
        <fullName evidence="2">histidine kinase</fullName>
        <ecNumber evidence="2">2.7.13.3</ecNumber>
    </recommendedName>
</protein>
<feature type="domain" description="PAS" evidence="8">
    <location>
        <begin position="1002"/>
        <end position="1072"/>
    </location>
</feature>
<feature type="region of interest" description="Disordered" evidence="6">
    <location>
        <begin position="300"/>
        <end position="382"/>
    </location>
</feature>
<dbReference type="GO" id="GO:0005886">
    <property type="term" value="C:plasma membrane"/>
    <property type="evidence" value="ECO:0007669"/>
    <property type="project" value="TreeGrafter"/>
</dbReference>
<feature type="compositionally biased region" description="Acidic residues" evidence="6">
    <location>
        <begin position="372"/>
        <end position="381"/>
    </location>
</feature>
<dbReference type="InterPro" id="IPR003594">
    <property type="entry name" value="HATPase_dom"/>
</dbReference>
<feature type="compositionally biased region" description="Acidic residues" evidence="6">
    <location>
        <begin position="319"/>
        <end position="353"/>
    </location>
</feature>
<dbReference type="InterPro" id="IPR013767">
    <property type="entry name" value="PAS_fold"/>
</dbReference>
<evidence type="ECO:0000256" key="6">
    <source>
        <dbReference type="SAM" id="MobiDB-lite"/>
    </source>
</evidence>
<feature type="domain" description="Histidine kinase" evidence="7">
    <location>
        <begin position="1145"/>
        <end position="1366"/>
    </location>
</feature>
<evidence type="ECO:0000256" key="2">
    <source>
        <dbReference type="ARBA" id="ARBA00012438"/>
    </source>
</evidence>
<dbReference type="GO" id="GO:0009927">
    <property type="term" value="F:histidine phosphotransfer kinase activity"/>
    <property type="evidence" value="ECO:0007669"/>
    <property type="project" value="TreeGrafter"/>
</dbReference>
<dbReference type="Gene3D" id="1.10.287.130">
    <property type="match status" value="1"/>
</dbReference>